<dbReference type="AlphaFoldDB" id="A0A211YM19"/>
<dbReference type="GO" id="GO:0009055">
    <property type="term" value="F:electron transfer activity"/>
    <property type="evidence" value="ECO:0007669"/>
    <property type="project" value="InterPro"/>
</dbReference>
<dbReference type="GO" id="GO:0020037">
    <property type="term" value="F:heme binding"/>
    <property type="evidence" value="ECO:0007669"/>
    <property type="project" value="InterPro"/>
</dbReference>
<feature type="transmembrane region" description="Helical" evidence="6">
    <location>
        <begin position="188"/>
        <end position="209"/>
    </location>
</feature>
<dbReference type="GO" id="GO:0046872">
    <property type="term" value="F:metal ion binding"/>
    <property type="evidence" value="ECO:0007669"/>
    <property type="project" value="UniProtKB-KW"/>
</dbReference>
<proteinExistence type="predicted"/>
<accession>A0A211YM19</accession>
<dbReference type="EMBL" id="NCQP01000007">
    <property type="protein sequence ID" value="OWJ53999.1"/>
    <property type="molecule type" value="Genomic_DNA"/>
</dbReference>
<dbReference type="InterPro" id="IPR036909">
    <property type="entry name" value="Cyt_c-like_dom_sf"/>
</dbReference>
<evidence type="ECO:0000259" key="7">
    <source>
        <dbReference type="PROSITE" id="PS51007"/>
    </source>
</evidence>
<keyword evidence="6" id="KW-0472">Membrane</keyword>
<evidence type="ECO:0000256" key="6">
    <source>
        <dbReference type="SAM" id="Phobius"/>
    </source>
</evidence>
<feature type="domain" description="Cytochrome c" evidence="7">
    <location>
        <begin position="29"/>
        <end position="118"/>
    </location>
</feature>
<dbReference type="SUPFAM" id="SSF46626">
    <property type="entry name" value="Cytochrome c"/>
    <property type="match status" value="1"/>
</dbReference>
<evidence type="ECO:0000256" key="4">
    <source>
        <dbReference type="PROSITE-ProRule" id="PRU00433"/>
    </source>
</evidence>
<evidence type="ECO:0000313" key="8">
    <source>
        <dbReference type="EMBL" id="OWJ53999.1"/>
    </source>
</evidence>
<keyword evidence="9" id="KW-1185">Reference proteome</keyword>
<evidence type="ECO:0000256" key="1">
    <source>
        <dbReference type="ARBA" id="ARBA00022617"/>
    </source>
</evidence>
<protein>
    <recommendedName>
        <fullName evidence="7">Cytochrome c domain-containing protein</fullName>
    </recommendedName>
</protein>
<dbReference type="InterPro" id="IPR009056">
    <property type="entry name" value="Cyt_c-like_dom"/>
</dbReference>
<comment type="caution">
    <text evidence="8">The sequence shown here is derived from an EMBL/GenBank/DDBJ whole genome shotgun (WGS) entry which is preliminary data.</text>
</comment>
<feature type="region of interest" description="Disordered" evidence="5">
    <location>
        <begin position="120"/>
        <end position="166"/>
    </location>
</feature>
<keyword evidence="2 4" id="KW-0479">Metal-binding</keyword>
<name>A0A211YM19_9CREN</name>
<reference evidence="8 9" key="1">
    <citation type="submission" date="2017-05" db="EMBL/GenBank/DDBJ databases">
        <title>The draft genome of the hyperthermophilic archaeon 'Pyrodictium delaneyi strain Hulk', an iron and nitrate reducer, reveals the capacity for sulfate reduction.</title>
        <authorList>
            <person name="Demey L.M."/>
            <person name="Miller C."/>
            <person name="Manzella M."/>
            <person name="Reguera G."/>
            <person name="Kashefi K."/>
        </authorList>
    </citation>
    <scope>NUCLEOTIDE SEQUENCE [LARGE SCALE GENOMIC DNA]</scope>
    <source>
        <strain evidence="8 9">Hulk</strain>
    </source>
</reference>
<keyword evidence="6" id="KW-1133">Transmembrane helix</keyword>
<keyword evidence="1 4" id="KW-0349">Heme</keyword>
<sequence>MSMKMRVSLAIVMFAILATVGLVSVAAALTTDEAKQLFQSKGCTGCHNGAMAPDFEGTVAVIKEWASKYASLDEAVAAEAPNFKMFNNAKTWDELMNAMPGITPELKDYFAKVFEEAKSGGAAPAQEEKPTEASTTEAETPTTTTTKPVPVQTQQPVKPKPTVTYQKLPQVPVPNPSEEAEPLVQTGLPVGLALYLAAVGVLVIAMAVASRR</sequence>
<evidence type="ECO:0000256" key="2">
    <source>
        <dbReference type="ARBA" id="ARBA00022723"/>
    </source>
</evidence>
<evidence type="ECO:0000313" key="9">
    <source>
        <dbReference type="Proteomes" id="UP000196694"/>
    </source>
</evidence>
<dbReference type="Proteomes" id="UP000196694">
    <property type="component" value="Unassembled WGS sequence"/>
</dbReference>
<evidence type="ECO:0000256" key="3">
    <source>
        <dbReference type="ARBA" id="ARBA00023004"/>
    </source>
</evidence>
<evidence type="ECO:0000256" key="5">
    <source>
        <dbReference type="SAM" id="MobiDB-lite"/>
    </source>
</evidence>
<keyword evidence="6" id="KW-0812">Transmembrane</keyword>
<dbReference type="PROSITE" id="PS51007">
    <property type="entry name" value="CYTC"/>
    <property type="match status" value="1"/>
</dbReference>
<keyword evidence="3 4" id="KW-0408">Iron</keyword>
<feature type="compositionally biased region" description="Low complexity" evidence="5">
    <location>
        <begin position="132"/>
        <end position="164"/>
    </location>
</feature>
<gene>
    <name evidence="8" type="ORF">Pdsh_08985</name>
</gene>
<organism evidence="8 9">
    <name type="scientific">Pyrodictium delaneyi</name>
    <dbReference type="NCBI Taxonomy" id="1273541"/>
    <lineage>
        <taxon>Archaea</taxon>
        <taxon>Thermoproteota</taxon>
        <taxon>Thermoprotei</taxon>
        <taxon>Desulfurococcales</taxon>
        <taxon>Pyrodictiaceae</taxon>
        <taxon>Pyrodictium</taxon>
    </lineage>
</organism>